<organism evidence="2 3">
    <name type="scientific">Aquipseudomonas alcaligenes</name>
    <name type="common">Pseudomonas alcaligenes</name>
    <dbReference type="NCBI Taxonomy" id="43263"/>
    <lineage>
        <taxon>Bacteria</taxon>
        <taxon>Pseudomonadati</taxon>
        <taxon>Pseudomonadota</taxon>
        <taxon>Gammaproteobacteria</taxon>
        <taxon>Pseudomonadales</taxon>
        <taxon>Pseudomonadaceae</taxon>
        <taxon>Aquipseudomonas</taxon>
    </lineage>
</organism>
<dbReference type="AlphaFoldDB" id="A0A1N6QVY6"/>
<evidence type="ECO:0000256" key="1">
    <source>
        <dbReference type="SAM" id="Phobius"/>
    </source>
</evidence>
<name>A0A1N6QVY6_AQUAC</name>
<evidence type="ECO:0000313" key="2">
    <source>
        <dbReference type="EMBL" id="SIQ20672.1"/>
    </source>
</evidence>
<accession>A0A1N6QVY6</accession>
<protein>
    <submittedName>
        <fullName evidence="2">Uncharacterized protein</fullName>
    </submittedName>
</protein>
<dbReference type="EMBL" id="FTMP01000002">
    <property type="protein sequence ID" value="SIQ20672.1"/>
    <property type="molecule type" value="Genomic_DNA"/>
</dbReference>
<keyword evidence="1" id="KW-1133">Transmembrane helix</keyword>
<reference evidence="2 3" key="1">
    <citation type="submission" date="2017-01" db="EMBL/GenBank/DDBJ databases">
        <authorList>
            <person name="Mah S.A."/>
            <person name="Swanson W.J."/>
            <person name="Moy G.W."/>
            <person name="Vacquier V.D."/>
        </authorList>
    </citation>
    <scope>NUCLEOTIDE SEQUENCE [LARGE SCALE GENOMIC DNA]</scope>
    <source>
        <strain evidence="2 3">RU36E</strain>
    </source>
</reference>
<proteinExistence type="predicted"/>
<dbReference type="Proteomes" id="UP000185841">
    <property type="component" value="Unassembled WGS sequence"/>
</dbReference>
<feature type="transmembrane region" description="Helical" evidence="1">
    <location>
        <begin position="63"/>
        <end position="83"/>
    </location>
</feature>
<dbReference type="RefSeq" id="WP_076425824.1">
    <property type="nucleotide sequence ID" value="NZ_FTMP01000002.1"/>
</dbReference>
<gene>
    <name evidence="2" type="ORF">SAMN05878282_102694</name>
</gene>
<sequence>MEFGFLGFTVFDVALLFACSIGAILGSLVQAILATIHHDGPPRSEKELRIAPPHIRKIRAAWLSMRLFIGAVLGFVFALYFVGMLNQSAATFCRIWALSFLVGYAAPKLWVLKGERVAKRMIESGGDVGKV</sequence>
<feature type="transmembrane region" description="Helical" evidence="1">
    <location>
        <begin position="89"/>
        <end position="111"/>
    </location>
</feature>
<evidence type="ECO:0000313" key="3">
    <source>
        <dbReference type="Proteomes" id="UP000185841"/>
    </source>
</evidence>
<keyword evidence="1" id="KW-0812">Transmembrane</keyword>
<keyword evidence="1" id="KW-0472">Membrane</keyword>
<feature type="transmembrane region" description="Helical" evidence="1">
    <location>
        <begin position="13"/>
        <end position="36"/>
    </location>
</feature>